<keyword evidence="2" id="KW-0812">Transmembrane</keyword>
<comment type="caution">
    <text evidence="3">The sequence shown here is derived from an EMBL/GenBank/DDBJ whole genome shotgun (WGS) entry which is preliminary data.</text>
</comment>
<feature type="compositionally biased region" description="Basic residues" evidence="1">
    <location>
        <begin position="978"/>
        <end position="987"/>
    </location>
</feature>
<reference evidence="3 4" key="1">
    <citation type="journal article" date="2019" name="Sci. Rep.">
        <title>Colletotrichum shisoi sp. nov., an anthracnose pathogen of Perilla frutescens in Japan: molecular phylogenetic, morphological and genomic evidence.</title>
        <authorList>
            <person name="Gan P."/>
            <person name="Tsushima A."/>
            <person name="Hiroyama R."/>
            <person name="Narusaka M."/>
            <person name="Takano Y."/>
            <person name="Narusaka Y."/>
            <person name="Kawaradani M."/>
            <person name="Damm U."/>
            <person name="Shirasu K."/>
        </authorList>
    </citation>
    <scope>NUCLEOTIDE SEQUENCE [LARGE SCALE GENOMIC DNA]</scope>
    <source>
        <strain evidence="3 4">PG-2018a</strain>
    </source>
</reference>
<feature type="region of interest" description="Disordered" evidence="1">
    <location>
        <begin position="71"/>
        <end position="103"/>
    </location>
</feature>
<feature type="compositionally biased region" description="Low complexity" evidence="1">
    <location>
        <begin position="527"/>
        <end position="542"/>
    </location>
</feature>
<organism evidence="3 4">
    <name type="scientific">Colletotrichum shisoi</name>
    <dbReference type="NCBI Taxonomy" id="2078593"/>
    <lineage>
        <taxon>Eukaryota</taxon>
        <taxon>Fungi</taxon>
        <taxon>Dikarya</taxon>
        <taxon>Ascomycota</taxon>
        <taxon>Pezizomycotina</taxon>
        <taxon>Sordariomycetes</taxon>
        <taxon>Hypocreomycetidae</taxon>
        <taxon>Glomerellales</taxon>
        <taxon>Glomerellaceae</taxon>
        <taxon>Colletotrichum</taxon>
        <taxon>Colletotrichum destructivum species complex</taxon>
    </lineage>
</organism>
<feature type="region of interest" description="Disordered" evidence="1">
    <location>
        <begin position="887"/>
        <end position="987"/>
    </location>
</feature>
<feature type="region of interest" description="Disordered" evidence="1">
    <location>
        <begin position="192"/>
        <end position="233"/>
    </location>
</feature>
<dbReference type="AlphaFoldDB" id="A0A5Q4BJF1"/>
<feature type="compositionally biased region" description="Low complexity" evidence="1">
    <location>
        <begin position="686"/>
        <end position="712"/>
    </location>
</feature>
<feature type="compositionally biased region" description="Low complexity" evidence="1">
    <location>
        <begin position="246"/>
        <end position="261"/>
    </location>
</feature>
<evidence type="ECO:0000313" key="4">
    <source>
        <dbReference type="Proteomes" id="UP000326340"/>
    </source>
</evidence>
<feature type="compositionally biased region" description="Pro residues" evidence="1">
    <location>
        <begin position="514"/>
        <end position="523"/>
    </location>
</feature>
<feature type="compositionally biased region" description="Gly residues" evidence="1">
    <location>
        <begin position="127"/>
        <end position="136"/>
    </location>
</feature>
<evidence type="ECO:0000256" key="1">
    <source>
        <dbReference type="SAM" id="MobiDB-lite"/>
    </source>
</evidence>
<gene>
    <name evidence="3" type="ORF">CSHISOI_08368</name>
</gene>
<feature type="region of interest" description="Disordered" evidence="1">
    <location>
        <begin position="290"/>
        <end position="754"/>
    </location>
</feature>
<keyword evidence="2" id="KW-0472">Membrane</keyword>
<feature type="compositionally biased region" description="Low complexity" evidence="1">
    <location>
        <begin position="854"/>
        <end position="863"/>
    </location>
</feature>
<feature type="compositionally biased region" description="Polar residues" evidence="1">
    <location>
        <begin position="616"/>
        <end position="633"/>
    </location>
</feature>
<accession>A0A5Q4BJF1</accession>
<protein>
    <submittedName>
        <fullName evidence="3">Uncharacterized protein</fullName>
    </submittedName>
</protein>
<evidence type="ECO:0000313" key="3">
    <source>
        <dbReference type="EMBL" id="TQN67070.1"/>
    </source>
</evidence>
<keyword evidence="4" id="KW-1185">Reference proteome</keyword>
<feature type="compositionally biased region" description="Basic and acidic residues" evidence="1">
    <location>
        <begin position="737"/>
        <end position="752"/>
    </location>
</feature>
<sequence>MSRVFLLAREDSEGGSGGGGGGGVMTLPILLAVAIGGGVLLFICLAYLLIALAGRRHRSVARTRSATPGVRLDLESEGGSIRTPSPLPRPRRLTKKKPGETYADMAEIRGKPYRSLSSLMLPRGKTFSGGGGGGGSPDEDAGGYQRGGHIRRNNSWIDEDAIHGPRVQNDGKRLSIRDSFILRTPTLPDLFGHHGHKEDGDFRHDHTNYPLQQPRPVSLPAQRNHAPRMPLPRTPSYELAEKLAAAARGGVPPGPQSFQQGPPGPPGQRPVPLQRLRHKTTESDLAEILRSTEERLQNGTPSNSRPVTRQRAASASAGSSIRTQQVSPSKSHSPAKAQSSVRSLSPEKSQSPARSQSSVKSQMITHVGHALDVDAQRVTAARTPSPSKRMVAVPMLAATPAHQHKRNISQCSANSDADSLFGETTPEVEHTQLTGLSSPSRRSDSNSPTKPTENGESVESPGSDASSSLSTLYSVNEPEDDSKTGGTRKPEGIVRGRKPRGLVIDTQISDPFVTPGPPEVPPRSPRRQSSSLPPSRRLTPPEQDVIKETIVYAPLHSRSASNSPVPRPLDVVKRGSIAAGQSQTHDALTRYPSDMAPSPETVQPKSVTSMKPVFLVSSTSVGSMQATPGTSPEDNGRPSKLGNNNNINNNRLTFGQKGTVLPPPLNLRPGQGSLNREAVVMGSPESLLRGRTPPTTRSGSGSRTPTSPTRRPLPSPDLSTGSPTPRRHKKRGMASPIRDRALSRQPQVKENRVLSSSGYPSIVLKPAASPKRNSSHRDFAVMGLQSTVAQLRRMNSQMSTFSAGSSVSDPASPTLPNLRGGGFSPDRSNSRVSKIGRQNYLSLGASPKSRRSTRSSIRSARNSIAVLKGRPGTNKHLDSLRVAVEEKEAEAREGSLIRGPRPLVMTPRRAARESPGETNASTDSPTRRRTAHVDGGDEKHSDKASKRKGVHDSTAVLDMYRKDARSRSSPKSPAAAGTKRRSPSTRI</sequence>
<feature type="compositionally biased region" description="Low complexity" evidence="1">
    <location>
        <begin position="460"/>
        <end position="474"/>
    </location>
</feature>
<dbReference type="OrthoDB" id="4760011at2759"/>
<feature type="region of interest" description="Disordered" evidence="1">
    <location>
        <begin position="119"/>
        <end position="150"/>
    </location>
</feature>
<keyword evidence="2" id="KW-1133">Transmembrane helix</keyword>
<dbReference type="EMBL" id="PUHP01001015">
    <property type="protein sequence ID" value="TQN67070.1"/>
    <property type="molecule type" value="Genomic_DNA"/>
</dbReference>
<dbReference type="Proteomes" id="UP000326340">
    <property type="component" value="Unassembled WGS sequence"/>
</dbReference>
<feature type="compositionally biased region" description="Polar residues" evidence="1">
    <location>
        <begin position="600"/>
        <end position="609"/>
    </location>
</feature>
<feature type="transmembrane region" description="Helical" evidence="2">
    <location>
        <begin position="29"/>
        <end position="54"/>
    </location>
</feature>
<proteinExistence type="predicted"/>
<evidence type="ECO:0000256" key="2">
    <source>
        <dbReference type="SAM" id="Phobius"/>
    </source>
</evidence>
<feature type="compositionally biased region" description="Polar residues" evidence="1">
    <location>
        <begin position="321"/>
        <end position="364"/>
    </location>
</feature>
<feature type="region of interest" description="Disordered" evidence="1">
    <location>
        <begin position="246"/>
        <end position="272"/>
    </location>
</feature>
<feature type="compositionally biased region" description="Polar residues" evidence="1">
    <location>
        <begin position="297"/>
        <end position="307"/>
    </location>
</feature>
<feature type="region of interest" description="Disordered" evidence="1">
    <location>
        <begin position="800"/>
        <end position="874"/>
    </location>
</feature>
<feature type="compositionally biased region" description="Polar residues" evidence="1">
    <location>
        <begin position="800"/>
        <end position="815"/>
    </location>
</feature>
<feature type="compositionally biased region" description="Polar residues" evidence="1">
    <location>
        <begin position="408"/>
        <end position="417"/>
    </location>
</feature>
<feature type="compositionally biased region" description="Basic and acidic residues" evidence="1">
    <location>
        <begin position="931"/>
        <end position="944"/>
    </location>
</feature>
<feature type="compositionally biased region" description="Low complexity" evidence="1">
    <location>
        <begin position="967"/>
        <end position="976"/>
    </location>
</feature>
<feature type="compositionally biased region" description="Basic and acidic residues" evidence="1">
    <location>
        <begin position="196"/>
        <end position="207"/>
    </location>
</feature>
<feature type="compositionally biased region" description="Low complexity" evidence="1">
    <location>
        <begin position="437"/>
        <end position="448"/>
    </location>
</feature>
<name>A0A5Q4BJF1_9PEZI</name>